<evidence type="ECO:0000313" key="10">
    <source>
        <dbReference type="Proteomes" id="UP000606786"/>
    </source>
</evidence>
<dbReference type="FunFam" id="2.120.10.30:FF:000046">
    <property type="entry name" value="Blast:Protein yellow"/>
    <property type="match status" value="1"/>
</dbReference>
<dbReference type="SUPFAM" id="SSF63829">
    <property type="entry name" value="Calcium-dependent phosphotriesterase"/>
    <property type="match status" value="1"/>
</dbReference>
<feature type="chain" id="PRO_5032706640" description="Protein yellow" evidence="8">
    <location>
        <begin position="22"/>
        <end position="434"/>
    </location>
</feature>
<evidence type="ECO:0000256" key="2">
    <source>
        <dbReference type="ARBA" id="ARBA00004613"/>
    </source>
</evidence>
<comment type="similarity">
    <text evidence="3">Belongs to the major royal jelly protein family.</text>
</comment>
<dbReference type="Pfam" id="PF03022">
    <property type="entry name" value="MRJP"/>
    <property type="match status" value="1"/>
</dbReference>
<dbReference type="GO" id="GO:0005576">
    <property type="term" value="C:extracellular region"/>
    <property type="evidence" value="ECO:0007669"/>
    <property type="project" value="UniProtKB-SubCell"/>
</dbReference>
<comment type="subcellular location">
    <subcellularLocation>
        <location evidence="2">Secreted</location>
    </subcellularLocation>
</comment>
<sequence>MKAHFFATLLCMGIVFCTIEAKLEEKFSWKQLEFEWPSEEAEKEATSKGQYVPENNLPLGLERWNNKLFVTVPRWKAGVAATLNYIDLNTDQKSPKLRPYPSWETNTLPIEVAPQDAKTPSGGRLDADKPQSTETELKDNATIISTFRIQVDACDRLWVLDTGLADILGNPKQITPNSIVIFDLKKDKLVRRFNIPKDQTKEDSFFANIVIDSERNECDDAYAYVPDLGAYGLIVYSFRDDRSYRVKHNFFHFDPLQGDFNVGGVNFQWTDGVFGLAVGPLKADHTKDIYFHALASTKEFKVSNRVLQNETHVTSPAAYYDFKFVGDRGMNGQSTTEVYDKDTDVIFYTQVNKDAIACWNVKRPYDLESQGLIDSDSHTLVFPNDMKVDNEGNVWVLSDKMPTYLYKELDPSAVNYRILSGNNRDLIKGTPCEN</sequence>
<accession>A0A811UEI9</accession>
<evidence type="ECO:0000256" key="7">
    <source>
        <dbReference type="SAM" id="MobiDB-lite"/>
    </source>
</evidence>
<dbReference type="PANTHER" id="PTHR10009">
    <property type="entry name" value="PROTEIN YELLOW-RELATED"/>
    <property type="match status" value="1"/>
</dbReference>
<dbReference type="Proteomes" id="UP000606786">
    <property type="component" value="Unassembled WGS sequence"/>
</dbReference>
<dbReference type="OrthoDB" id="7776143at2759"/>
<dbReference type="PANTHER" id="PTHR10009:SF11">
    <property type="entry name" value="RH54244P"/>
    <property type="match status" value="1"/>
</dbReference>
<keyword evidence="10" id="KW-1185">Reference proteome</keyword>
<dbReference type="EMBL" id="CAJHJT010000012">
    <property type="protein sequence ID" value="CAD6996758.1"/>
    <property type="molecule type" value="Genomic_DNA"/>
</dbReference>
<proteinExistence type="inferred from homology"/>
<protein>
    <recommendedName>
        <fullName evidence="4">Protein yellow</fullName>
    </recommendedName>
</protein>
<feature type="region of interest" description="Disordered" evidence="7">
    <location>
        <begin position="110"/>
        <end position="135"/>
    </location>
</feature>
<keyword evidence="5" id="KW-0964">Secreted</keyword>
<organism evidence="9 10">
    <name type="scientific">Ceratitis capitata</name>
    <name type="common">Mediterranean fruit fly</name>
    <name type="synonym">Tephritis capitata</name>
    <dbReference type="NCBI Taxonomy" id="7213"/>
    <lineage>
        <taxon>Eukaryota</taxon>
        <taxon>Metazoa</taxon>
        <taxon>Ecdysozoa</taxon>
        <taxon>Arthropoda</taxon>
        <taxon>Hexapoda</taxon>
        <taxon>Insecta</taxon>
        <taxon>Pterygota</taxon>
        <taxon>Neoptera</taxon>
        <taxon>Endopterygota</taxon>
        <taxon>Diptera</taxon>
        <taxon>Brachycera</taxon>
        <taxon>Muscomorpha</taxon>
        <taxon>Tephritoidea</taxon>
        <taxon>Tephritidae</taxon>
        <taxon>Ceratitis</taxon>
        <taxon>Ceratitis</taxon>
    </lineage>
</organism>
<evidence type="ECO:0000313" key="9">
    <source>
        <dbReference type="EMBL" id="CAD6996758.1"/>
    </source>
</evidence>
<name>A0A811UEI9_CERCA</name>
<dbReference type="InterPro" id="IPR017996">
    <property type="entry name" value="MRJP/yellow-related"/>
</dbReference>
<evidence type="ECO:0000256" key="1">
    <source>
        <dbReference type="ARBA" id="ARBA00002855"/>
    </source>
</evidence>
<dbReference type="Gene3D" id="2.120.10.30">
    <property type="entry name" value="TolB, C-terminal domain"/>
    <property type="match status" value="1"/>
</dbReference>
<evidence type="ECO:0000256" key="6">
    <source>
        <dbReference type="ARBA" id="ARBA00022729"/>
    </source>
</evidence>
<keyword evidence="6 8" id="KW-0732">Signal</keyword>
<dbReference type="InterPro" id="IPR011042">
    <property type="entry name" value="6-blade_b-propeller_TolB-like"/>
</dbReference>
<comment type="caution">
    <text evidence="9">The sequence shown here is derived from an EMBL/GenBank/DDBJ whole genome shotgun (WGS) entry which is preliminary data.</text>
</comment>
<dbReference type="AlphaFoldDB" id="A0A811UEI9"/>
<feature type="signal peptide" evidence="8">
    <location>
        <begin position="1"/>
        <end position="21"/>
    </location>
</feature>
<evidence type="ECO:0000256" key="8">
    <source>
        <dbReference type="SAM" id="SignalP"/>
    </source>
</evidence>
<reference evidence="9" key="1">
    <citation type="submission" date="2020-11" db="EMBL/GenBank/DDBJ databases">
        <authorList>
            <person name="Whitehead M."/>
        </authorList>
    </citation>
    <scope>NUCLEOTIDE SEQUENCE</scope>
    <source>
        <strain evidence="9">EGII</strain>
    </source>
</reference>
<feature type="compositionally biased region" description="Basic and acidic residues" evidence="7">
    <location>
        <begin position="125"/>
        <end position="135"/>
    </location>
</feature>
<comment type="function">
    <text evidence="1">Controls the pigmentation pattern of the adult cuticle and larval mouth parts.</text>
</comment>
<evidence type="ECO:0000256" key="3">
    <source>
        <dbReference type="ARBA" id="ARBA00009127"/>
    </source>
</evidence>
<evidence type="ECO:0000256" key="5">
    <source>
        <dbReference type="ARBA" id="ARBA00022525"/>
    </source>
</evidence>
<gene>
    <name evidence="9" type="ORF">CCAP1982_LOCUS5437</name>
</gene>
<evidence type="ECO:0000256" key="4">
    <source>
        <dbReference type="ARBA" id="ARBA00014360"/>
    </source>
</evidence>